<dbReference type="Pfam" id="PF00248">
    <property type="entry name" value="Aldo_ket_red"/>
    <property type="match status" value="1"/>
</dbReference>
<dbReference type="PANTHER" id="PTHR43827">
    <property type="entry name" value="2,5-DIKETO-D-GLUCONIC ACID REDUCTASE"/>
    <property type="match status" value="1"/>
</dbReference>
<dbReference type="PIRSF" id="PIRSF000097">
    <property type="entry name" value="AKR"/>
    <property type="match status" value="1"/>
</dbReference>
<keyword evidence="2" id="KW-0521">NADP</keyword>
<dbReference type="InterPro" id="IPR036812">
    <property type="entry name" value="NAD(P)_OxRdtase_dom_sf"/>
</dbReference>
<accession>A0ABS1VGR4</accession>
<sequence>MTVGTETKTLADGTAIPVLGLGVWQVRDGRDCEDAVRWALEAGYRHIDTAQAYGNEGSVGRAVRDSGLARDEVYVTTKFNPSRRDPVAELERSLERLGLDAVDLYLVHWPAGGPTWAWKGMQRAHELGLARSIGVSNFSADDMAAVLAGADVAPVVNQVQFSPFEFRRGLQEVCASRGVALEAYSPLGTGRHLDDPQIAGIAQRLGRSPAQVLIRWSLQRGLIVLPKSTHRERIAQNADVFDFTLADEDLAVLDGLDRTGGTDSALERPWW</sequence>
<keyword evidence="3" id="KW-0560">Oxidoreductase</keyword>
<proteinExistence type="inferred from homology"/>
<comment type="similarity">
    <text evidence="1">Belongs to the aldo/keto reductase family.</text>
</comment>
<keyword evidence="6" id="KW-1185">Reference proteome</keyword>
<dbReference type="InterPro" id="IPR020471">
    <property type="entry name" value="AKR"/>
</dbReference>
<organism evidence="5 6">
    <name type="scientific">Paractinoplanes lichenicola</name>
    <dbReference type="NCBI Taxonomy" id="2802976"/>
    <lineage>
        <taxon>Bacteria</taxon>
        <taxon>Bacillati</taxon>
        <taxon>Actinomycetota</taxon>
        <taxon>Actinomycetes</taxon>
        <taxon>Micromonosporales</taxon>
        <taxon>Micromonosporaceae</taxon>
        <taxon>Paractinoplanes</taxon>
    </lineage>
</organism>
<evidence type="ECO:0000313" key="5">
    <source>
        <dbReference type="EMBL" id="MBL7253349.1"/>
    </source>
</evidence>
<dbReference type="PROSITE" id="PS00063">
    <property type="entry name" value="ALDOKETO_REDUCTASE_3"/>
    <property type="match status" value="1"/>
</dbReference>
<dbReference type="PROSITE" id="PS00062">
    <property type="entry name" value="ALDOKETO_REDUCTASE_2"/>
    <property type="match status" value="1"/>
</dbReference>
<dbReference type="PANTHER" id="PTHR43827:SF3">
    <property type="entry name" value="NADP-DEPENDENT OXIDOREDUCTASE DOMAIN-CONTAINING PROTEIN"/>
    <property type="match status" value="1"/>
</dbReference>
<evidence type="ECO:0000256" key="2">
    <source>
        <dbReference type="ARBA" id="ARBA00022857"/>
    </source>
</evidence>
<dbReference type="InterPro" id="IPR023210">
    <property type="entry name" value="NADP_OxRdtase_dom"/>
</dbReference>
<dbReference type="EMBL" id="JAENHO010000001">
    <property type="protein sequence ID" value="MBL7253349.1"/>
    <property type="molecule type" value="Genomic_DNA"/>
</dbReference>
<dbReference type="SUPFAM" id="SSF51430">
    <property type="entry name" value="NAD(P)-linked oxidoreductase"/>
    <property type="match status" value="1"/>
</dbReference>
<dbReference type="CDD" id="cd19071">
    <property type="entry name" value="AKR_AKR1-5-like"/>
    <property type="match status" value="1"/>
</dbReference>
<dbReference type="Proteomes" id="UP000598996">
    <property type="component" value="Unassembled WGS sequence"/>
</dbReference>
<dbReference type="PROSITE" id="PS00798">
    <property type="entry name" value="ALDOKETO_REDUCTASE_1"/>
    <property type="match status" value="1"/>
</dbReference>
<feature type="domain" description="NADP-dependent oxidoreductase" evidence="4">
    <location>
        <begin position="19"/>
        <end position="257"/>
    </location>
</feature>
<dbReference type="InterPro" id="IPR018170">
    <property type="entry name" value="Aldo/ket_reductase_CS"/>
</dbReference>
<name>A0ABS1VGR4_9ACTN</name>
<evidence type="ECO:0000256" key="3">
    <source>
        <dbReference type="ARBA" id="ARBA00023002"/>
    </source>
</evidence>
<comment type="caution">
    <text evidence="5">The sequence shown here is derived from an EMBL/GenBank/DDBJ whole genome shotgun (WGS) entry which is preliminary data.</text>
</comment>
<evidence type="ECO:0000313" key="6">
    <source>
        <dbReference type="Proteomes" id="UP000598996"/>
    </source>
</evidence>
<dbReference type="PRINTS" id="PR00069">
    <property type="entry name" value="ALDKETRDTASE"/>
</dbReference>
<reference evidence="5 6" key="1">
    <citation type="submission" date="2021-01" db="EMBL/GenBank/DDBJ databases">
        <title>Actinoplanes sp. nov. LDG1-01 isolated from lichen.</title>
        <authorList>
            <person name="Saeng-In P."/>
            <person name="Phongsopitanun W."/>
            <person name="Kanchanasin P."/>
            <person name="Yuki M."/>
            <person name="Kudo T."/>
            <person name="Ohkuma M."/>
            <person name="Tanasupawat S."/>
        </authorList>
    </citation>
    <scope>NUCLEOTIDE SEQUENCE [LARGE SCALE GENOMIC DNA]</scope>
    <source>
        <strain evidence="5 6">LDG1-01</strain>
    </source>
</reference>
<dbReference type="Gene3D" id="3.20.20.100">
    <property type="entry name" value="NADP-dependent oxidoreductase domain"/>
    <property type="match status" value="1"/>
</dbReference>
<protein>
    <submittedName>
        <fullName evidence="5">Aldo/keto reductase</fullName>
    </submittedName>
</protein>
<evidence type="ECO:0000259" key="4">
    <source>
        <dbReference type="Pfam" id="PF00248"/>
    </source>
</evidence>
<evidence type="ECO:0000256" key="1">
    <source>
        <dbReference type="ARBA" id="ARBA00007905"/>
    </source>
</evidence>
<gene>
    <name evidence="5" type="ORF">JKJ07_03400</name>
</gene>
<dbReference type="RefSeq" id="WP_202989710.1">
    <property type="nucleotide sequence ID" value="NZ_JAENHO010000001.1"/>
</dbReference>